<proteinExistence type="predicted"/>
<gene>
    <name evidence="2" type="ORF">SLEP1_g58626</name>
</gene>
<reference evidence="2 3" key="1">
    <citation type="journal article" date="2021" name="Commun. Biol.">
        <title>The genome of Shorea leprosula (Dipterocarpaceae) highlights the ecological relevance of drought in aseasonal tropical rainforests.</title>
        <authorList>
            <person name="Ng K.K.S."/>
            <person name="Kobayashi M.J."/>
            <person name="Fawcett J.A."/>
            <person name="Hatakeyama M."/>
            <person name="Paape T."/>
            <person name="Ng C.H."/>
            <person name="Ang C.C."/>
            <person name="Tnah L.H."/>
            <person name="Lee C.T."/>
            <person name="Nishiyama T."/>
            <person name="Sese J."/>
            <person name="O'Brien M.J."/>
            <person name="Copetti D."/>
            <person name="Mohd Noor M.I."/>
            <person name="Ong R.C."/>
            <person name="Putra M."/>
            <person name="Sireger I.Z."/>
            <person name="Indrioko S."/>
            <person name="Kosugi Y."/>
            <person name="Izuno A."/>
            <person name="Isagi Y."/>
            <person name="Lee S.L."/>
            <person name="Shimizu K.K."/>
        </authorList>
    </citation>
    <scope>NUCLEOTIDE SEQUENCE [LARGE SCALE GENOMIC DNA]</scope>
    <source>
        <strain evidence="2">214</strain>
    </source>
</reference>
<dbReference type="Proteomes" id="UP001054252">
    <property type="component" value="Unassembled WGS sequence"/>
</dbReference>
<accession>A0AAV5MRF6</accession>
<name>A0AAV5MRF6_9ROSI</name>
<sequence length="172" mass="19440">MAEVGEEEERTGADEAAGNSTTDDRKRKRSASPAGRTEDILPLLKKLASPEFDHIPTNEEVILTDLVGSSIITAEPPVEKVKKNMSTPVDNEWEWEVIIAEENNEEGEWEEIVAEENNEEWEWEEIIAEENNEDEHKFLGIASAGMRWNLHILFRISLVESSFAPCSLCSSR</sequence>
<comment type="caution">
    <text evidence="2">The sequence shown here is derived from an EMBL/GenBank/DDBJ whole genome shotgun (WGS) entry which is preliminary data.</text>
</comment>
<keyword evidence="3" id="KW-1185">Reference proteome</keyword>
<feature type="region of interest" description="Disordered" evidence="1">
    <location>
        <begin position="1"/>
        <end position="40"/>
    </location>
</feature>
<evidence type="ECO:0000313" key="3">
    <source>
        <dbReference type="Proteomes" id="UP001054252"/>
    </source>
</evidence>
<organism evidence="2 3">
    <name type="scientific">Rubroshorea leprosula</name>
    <dbReference type="NCBI Taxonomy" id="152421"/>
    <lineage>
        <taxon>Eukaryota</taxon>
        <taxon>Viridiplantae</taxon>
        <taxon>Streptophyta</taxon>
        <taxon>Embryophyta</taxon>
        <taxon>Tracheophyta</taxon>
        <taxon>Spermatophyta</taxon>
        <taxon>Magnoliopsida</taxon>
        <taxon>eudicotyledons</taxon>
        <taxon>Gunneridae</taxon>
        <taxon>Pentapetalae</taxon>
        <taxon>rosids</taxon>
        <taxon>malvids</taxon>
        <taxon>Malvales</taxon>
        <taxon>Dipterocarpaceae</taxon>
        <taxon>Rubroshorea</taxon>
    </lineage>
</organism>
<dbReference type="EMBL" id="BPVZ01000586">
    <property type="protein sequence ID" value="GKV52018.1"/>
    <property type="molecule type" value="Genomic_DNA"/>
</dbReference>
<dbReference type="AlphaFoldDB" id="A0AAV5MRF6"/>
<protein>
    <submittedName>
        <fullName evidence="2">Uncharacterized protein</fullName>
    </submittedName>
</protein>
<evidence type="ECO:0000313" key="2">
    <source>
        <dbReference type="EMBL" id="GKV52018.1"/>
    </source>
</evidence>
<evidence type="ECO:0000256" key="1">
    <source>
        <dbReference type="SAM" id="MobiDB-lite"/>
    </source>
</evidence>